<reference evidence="2 3" key="1">
    <citation type="journal article" date="2013" name="Curr. Biol.">
        <title>The Genome of the Foraminiferan Reticulomyxa filosa.</title>
        <authorList>
            <person name="Glockner G."/>
            <person name="Hulsmann N."/>
            <person name="Schleicher M."/>
            <person name="Noegel A.A."/>
            <person name="Eichinger L."/>
            <person name="Gallinger C."/>
            <person name="Pawlowski J."/>
            <person name="Sierra R."/>
            <person name="Euteneuer U."/>
            <person name="Pillet L."/>
            <person name="Moustafa A."/>
            <person name="Platzer M."/>
            <person name="Groth M."/>
            <person name="Szafranski K."/>
            <person name="Schliwa M."/>
        </authorList>
    </citation>
    <scope>NUCLEOTIDE SEQUENCE [LARGE SCALE GENOMIC DNA]</scope>
</reference>
<gene>
    <name evidence="2" type="ORF">RFI_07201</name>
</gene>
<evidence type="ECO:0000256" key="1">
    <source>
        <dbReference type="SAM" id="Phobius"/>
    </source>
</evidence>
<keyword evidence="1" id="KW-1133">Transmembrane helix</keyword>
<dbReference type="Proteomes" id="UP000023152">
    <property type="component" value="Unassembled WGS sequence"/>
</dbReference>
<dbReference type="EMBL" id="ASPP01005770">
    <property type="protein sequence ID" value="ETO29919.1"/>
    <property type="molecule type" value="Genomic_DNA"/>
</dbReference>
<protein>
    <submittedName>
        <fullName evidence="2">Uncharacterized protein</fullName>
    </submittedName>
</protein>
<feature type="transmembrane region" description="Helical" evidence="1">
    <location>
        <begin position="113"/>
        <end position="139"/>
    </location>
</feature>
<dbReference type="Gene3D" id="2.40.50.100">
    <property type="match status" value="1"/>
</dbReference>
<comment type="caution">
    <text evidence="2">The sequence shown here is derived from an EMBL/GenBank/DDBJ whole genome shotgun (WGS) entry which is preliminary data.</text>
</comment>
<name>X6NVS4_RETFI</name>
<accession>X6NVS4</accession>
<evidence type="ECO:0000313" key="3">
    <source>
        <dbReference type="Proteomes" id="UP000023152"/>
    </source>
</evidence>
<organism evidence="2 3">
    <name type="scientific">Reticulomyxa filosa</name>
    <dbReference type="NCBI Taxonomy" id="46433"/>
    <lineage>
        <taxon>Eukaryota</taxon>
        <taxon>Sar</taxon>
        <taxon>Rhizaria</taxon>
        <taxon>Retaria</taxon>
        <taxon>Foraminifera</taxon>
        <taxon>Monothalamids</taxon>
        <taxon>Reticulomyxidae</taxon>
        <taxon>Reticulomyxa</taxon>
    </lineage>
</organism>
<keyword evidence="3" id="KW-1185">Reference proteome</keyword>
<evidence type="ECO:0000313" key="2">
    <source>
        <dbReference type="EMBL" id="ETO29919.1"/>
    </source>
</evidence>
<dbReference type="AlphaFoldDB" id="X6NVS4"/>
<proteinExistence type="predicted"/>
<keyword evidence="1" id="KW-0472">Membrane</keyword>
<sequence>MKLPDTVNVSLAPDRICHCPYNHMHALCYEDPLMTHVLQLNYGMDFMTPKIGFKGPNEALAYEISNFMIPKDEQIRPVIDEVYFPLPLIKNDTLSKSKTFHARPATSNKRVDILFDILVVGGNAFMLIVLAYILVLFVAQNNFLVNQLKRTKYQILSSFDLFSKEPLIANLQLVSSLMFKTVSFLTERKTPIKCPHSVQKKNKKNCVFFVFKNGKKKEMNRIEVKITQEGKLEKWKVEDNQSIKKGDCIAIIERSDRQKCGVFAPTDGVIRCVSPLRSTATPFHVSKSTTIAHILPSTGLLQIQ</sequence>
<keyword evidence="1" id="KW-0812">Transmembrane</keyword>